<feature type="compositionally biased region" description="Gly residues" evidence="2">
    <location>
        <begin position="159"/>
        <end position="174"/>
    </location>
</feature>
<keyword evidence="1" id="KW-0175">Coiled coil</keyword>
<keyword evidence="4" id="KW-1185">Reference proteome</keyword>
<accession>A0A9P4KE61</accession>
<name>A0A9P4KE61_9PLEO</name>
<dbReference type="Proteomes" id="UP000800093">
    <property type="component" value="Unassembled WGS sequence"/>
</dbReference>
<evidence type="ECO:0000313" key="4">
    <source>
        <dbReference type="Proteomes" id="UP000800093"/>
    </source>
</evidence>
<proteinExistence type="predicted"/>
<dbReference type="AlphaFoldDB" id="A0A9P4KE61"/>
<comment type="caution">
    <text evidence="3">The sequence shown here is derived from an EMBL/GenBank/DDBJ whole genome shotgun (WGS) entry which is preliminary data.</text>
</comment>
<dbReference type="PANTHER" id="PTHR14305:SF0">
    <property type="entry name" value="E3 UBIQUITIN-PROTEIN LIGASE CCNB1IP1"/>
    <property type="match status" value="1"/>
</dbReference>
<protein>
    <submittedName>
        <fullName evidence="3">Uncharacterized protein</fullName>
    </submittedName>
</protein>
<dbReference type="GO" id="GO:0061630">
    <property type="term" value="F:ubiquitin protein ligase activity"/>
    <property type="evidence" value="ECO:0007669"/>
    <property type="project" value="InterPro"/>
</dbReference>
<sequence>MECASRGLQFYSYQASQEIIYQEHLARSLTEKYANLSQQMDQLIYDANAQIKTLQDKLQTMHVEQVSLEQKNHELVDAFREKNRTQQQVQKLYQSLKAQVMASHVAHAAGDEADYTLQTARGDRFVDRLPGTRVSTGNLNQLSVGAGQGAGRRHNRSGGSAGGAGGQQRGGIGLGPAWNSQSQGAGFGGRIYTGQSAPPGSTPSQSQHQNRSRLPILCCTRANPQLNSGSGPSYQASSITRQPLGVGSRNIGGLGFGTKTSKRRSGPIADGHLV</sequence>
<feature type="coiled-coil region" evidence="1">
    <location>
        <begin position="26"/>
        <end position="88"/>
    </location>
</feature>
<organism evidence="3 4">
    <name type="scientific">Lojkania enalia</name>
    <dbReference type="NCBI Taxonomy" id="147567"/>
    <lineage>
        <taxon>Eukaryota</taxon>
        <taxon>Fungi</taxon>
        <taxon>Dikarya</taxon>
        <taxon>Ascomycota</taxon>
        <taxon>Pezizomycotina</taxon>
        <taxon>Dothideomycetes</taxon>
        <taxon>Pleosporomycetidae</taxon>
        <taxon>Pleosporales</taxon>
        <taxon>Pleosporales incertae sedis</taxon>
        <taxon>Lojkania</taxon>
    </lineage>
</organism>
<feature type="region of interest" description="Disordered" evidence="2">
    <location>
        <begin position="129"/>
        <end position="274"/>
    </location>
</feature>
<evidence type="ECO:0000256" key="2">
    <source>
        <dbReference type="SAM" id="MobiDB-lite"/>
    </source>
</evidence>
<dbReference type="GO" id="GO:0007131">
    <property type="term" value="P:reciprocal meiotic recombination"/>
    <property type="evidence" value="ECO:0007669"/>
    <property type="project" value="InterPro"/>
</dbReference>
<feature type="compositionally biased region" description="Polar residues" evidence="2">
    <location>
        <begin position="133"/>
        <end position="143"/>
    </location>
</feature>
<feature type="compositionally biased region" description="Polar residues" evidence="2">
    <location>
        <begin position="222"/>
        <end position="241"/>
    </location>
</feature>
<dbReference type="EMBL" id="ML986594">
    <property type="protein sequence ID" value="KAF2267031.1"/>
    <property type="molecule type" value="Genomic_DNA"/>
</dbReference>
<evidence type="ECO:0000256" key="1">
    <source>
        <dbReference type="SAM" id="Coils"/>
    </source>
</evidence>
<dbReference type="GO" id="GO:0000795">
    <property type="term" value="C:synaptonemal complex"/>
    <property type="evidence" value="ECO:0007669"/>
    <property type="project" value="InterPro"/>
</dbReference>
<dbReference type="PANTHER" id="PTHR14305">
    <property type="entry name" value="E3 UBIQUITIN-PROTEIN LIGASE CCNB1IP1"/>
    <property type="match status" value="1"/>
</dbReference>
<dbReference type="OrthoDB" id="441210at2759"/>
<dbReference type="InterPro" id="IPR042448">
    <property type="entry name" value="CCNB1IP1"/>
</dbReference>
<feature type="compositionally biased region" description="Polar residues" evidence="2">
    <location>
        <begin position="193"/>
        <end position="209"/>
    </location>
</feature>
<reference evidence="4" key="1">
    <citation type="journal article" date="2020" name="Stud. Mycol.">
        <title>101 Dothideomycetes genomes: A test case for predicting lifestyles and emergence of pathogens.</title>
        <authorList>
            <person name="Haridas S."/>
            <person name="Albert R."/>
            <person name="Binder M."/>
            <person name="Bloem J."/>
            <person name="LaButti K."/>
            <person name="Salamov A."/>
            <person name="Andreopoulos B."/>
            <person name="Baker S."/>
            <person name="Barry K."/>
            <person name="Bills G."/>
            <person name="Bluhm B."/>
            <person name="Cannon C."/>
            <person name="Castanera R."/>
            <person name="Culley D."/>
            <person name="Daum C."/>
            <person name="Ezra D."/>
            <person name="Gonzalez J."/>
            <person name="Henrissat B."/>
            <person name="Kuo A."/>
            <person name="Liang C."/>
            <person name="Lipzen A."/>
            <person name="Lutzoni F."/>
            <person name="Magnuson J."/>
            <person name="Mondo S."/>
            <person name="Nolan M."/>
            <person name="Ohm R."/>
            <person name="Pangilinan J."/>
            <person name="Park H.-J."/>
            <person name="Ramirez L."/>
            <person name="Alfaro M."/>
            <person name="Sun H."/>
            <person name="Tritt A."/>
            <person name="Yoshinaga Y."/>
            <person name="Zwiers L.-H."/>
            <person name="Turgeon B."/>
            <person name="Goodwin S."/>
            <person name="Spatafora J."/>
            <person name="Crous P."/>
            <person name="Grigoriev I."/>
        </authorList>
    </citation>
    <scope>NUCLEOTIDE SEQUENCE [LARGE SCALE GENOMIC DNA]</scope>
    <source>
        <strain evidence="4">CBS 304.66</strain>
    </source>
</reference>
<gene>
    <name evidence="3" type="ORF">CC78DRAFT_531116</name>
</gene>
<evidence type="ECO:0000313" key="3">
    <source>
        <dbReference type="EMBL" id="KAF2267031.1"/>
    </source>
</evidence>